<evidence type="ECO:0000256" key="1">
    <source>
        <dbReference type="SAM" id="Coils"/>
    </source>
</evidence>
<dbReference type="Proteomes" id="UP001176429">
    <property type="component" value="Unassembled WGS sequence"/>
</dbReference>
<accession>A0ABT9BBA0</accession>
<evidence type="ECO:0000259" key="3">
    <source>
        <dbReference type="Pfam" id="PF10145"/>
    </source>
</evidence>
<protein>
    <submittedName>
        <fullName evidence="4">Phage tail tape measure protein</fullName>
    </submittedName>
</protein>
<feature type="domain" description="Phage tail tape measure protein" evidence="3">
    <location>
        <begin position="165"/>
        <end position="366"/>
    </location>
</feature>
<keyword evidence="1" id="KW-0175">Coiled coil</keyword>
<name>A0ABT9BBA0_9BACT</name>
<feature type="region of interest" description="Disordered" evidence="2">
    <location>
        <begin position="608"/>
        <end position="655"/>
    </location>
</feature>
<organism evidence="4 5">
    <name type="scientific">Hymenobacter aranciens</name>
    <dbReference type="NCBI Taxonomy" id="3063996"/>
    <lineage>
        <taxon>Bacteria</taxon>
        <taxon>Pseudomonadati</taxon>
        <taxon>Bacteroidota</taxon>
        <taxon>Cytophagia</taxon>
        <taxon>Cytophagales</taxon>
        <taxon>Hymenobacteraceae</taxon>
        <taxon>Hymenobacter</taxon>
    </lineage>
</organism>
<proteinExistence type="predicted"/>
<evidence type="ECO:0000313" key="4">
    <source>
        <dbReference type="EMBL" id="MDO7875551.1"/>
    </source>
</evidence>
<dbReference type="EMBL" id="JAUQSY010000007">
    <property type="protein sequence ID" value="MDO7875551.1"/>
    <property type="molecule type" value="Genomic_DNA"/>
</dbReference>
<sequence length="1146" mass="125368">MATEKEQREVEIVLKAQEANASIKDMAAGVALMNNQLAKMAQDDPRREQLKQDFQELSTRVGAARAELKDMSHTYAEVVLNGQKVSASFNEMEKAAKILEAQLKDLSADDPGRKKMLDDYQALQERIEGVKKEMGQAQEESNVFTQALAFAGVTVGAEAVLEGVMELGQEIMATTKEVETLRSSINTMTGAAGADLDGLTTAVLATSRTFGKEYNEVLAASNTLSKQMGVSQQEAMRLIQQGFLAGADAGGDFLDQMKEYAPQFKAAGYEADQFIGHIANASLGGIFDDKGADVVKEFGLRIREQTKSTTDAMQAAFGSEFTNEIFGGIKNGSMTVQEALQRVSKEMDETKIPANQLQTVIADVFGGPGEDAGLAYLQSLKNVGKGVDEMVDKTNVYTQRQERLLASQTELAEAQNDLTKQLEGSGTAMDTLANQGMTMLYTLLASLAATFDELVQPVKEIWNSFLELGKSMGWVSEKGLTAKGVAQALGDVIHWLMTPTRLFWGLLADITKATVAWAEKSDFARGVLVALTAPIRDMYELLTKAPAYFAGFSAAAESSFGTIGRAWSLVKNREFGAAATEMGDLGKKAGDAFSTAFDQALVAKAKADAADGSSEKKEQPDKRDQDGDGLTDADRAKAEKAAKTARDKAERERKAEALKAAQERLNDLKQWVKDEGQVLEGRNALRDSLDTVAYTDEALRRQQQEKKILDQATAHIDKLTGKEVDYAARVRAIVEARDLQLRELAARFADQDQKDAEQALDEKIKRNEAQLEVDLAQLELLRTQAAEYAARASEEELAKREEKTAQRDADMLEELAHAELQLNNGLVTQQSYDEAIFQAKMAARERELAYTKEKNGEESAEYKKLLAEKLKAQADHTTKAKKTEDDLAKFKGKLVETDKFMNNDNVKFLEESIGKQTVLYKTFQVARKALAIANIGMSLVDEIQQYWATAAGMGPIAGPIYGIGMSGLAVIRSGMAISKVAGFREGGATGDGMVVQRPKMGGLLDVFSAATGMRIGTGGQLTDAQGYEVAGVVHKNEYVIPEWMRADPQVMQVENWLEARRQRGFYEGGPTSEGRRPAVAGDELPRPDQAAGDQRLVQVLESLDQRLRQVEQWPERLDVGLDLIKLDRAQKKLKQVMTNTGVQGQK</sequence>
<dbReference type="Pfam" id="PF10145">
    <property type="entry name" value="PhageMin_Tail"/>
    <property type="match status" value="1"/>
</dbReference>
<gene>
    <name evidence="4" type="ORF">Q5H93_12475</name>
</gene>
<keyword evidence="5" id="KW-1185">Reference proteome</keyword>
<dbReference type="InterPro" id="IPR010090">
    <property type="entry name" value="Phage_tape_meas"/>
</dbReference>
<dbReference type="RefSeq" id="WP_305006862.1">
    <property type="nucleotide sequence ID" value="NZ_JAUQSY010000007.1"/>
</dbReference>
<evidence type="ECO:0000256" key="2">
    <source>
        <dbReference type="SAM" id="MobiDB-lite"/>
    </source>
</evidence>
<feature type="region of interest" description="Disordered" evidence="2">
    <location>
        <begin position="1065"/>
        <end position="1091"/>
    </location>
</feature>
<feature type="coiled-coil region" evidence="1">
    <location>
        <begin position="47"/>
        <end position="140"/>
    </location>
</feature>
<evidence type="ECO:0000313" key="5">
    <source>
        <dbReference type="Proteomes" id="UP001176429"/>
    </source>
</evidence>
<reference evidence="4" key="1">
    <citation type="submission" date="2023-07" db="EMBL/GenBank/DDBJ databases">
        <authorList>
            <person name="Kim M.K."/>
        </authorList>
    </citation>
    <scope>NUCLEOTIDE SEQUENCE</scope>
    <source>
        <strain evidence="4">ASUV-10-1</strain>
    </source>
</reference>
<comment type="caution">
    <text evidence="4">The sequence shown here is derived from an EMBL/GenBank/DDBJ whole genome shotgun (WGS) entry which is preliminary data.</text>
</comment>